<evidence type="ECO:0000313" key="3">
    <source>
        <dbReference type="Proteomes" id="UP001595536"/>
    </source>
</evidence>
<keyword evidence="3" id="KW-1185">Reference proteome</keyword>
<keyword evidence="1" id="KW-0732">Signal</keyword>
<evidence type="ECO:0000256" key="1">
    <source>
        <dbReference type="SAM" id="SignalP"/>
    </source>
</evidence>
<reference evidence="3" key="1">
    <citation type="journal article" date="2019" name="Int. J. Syst. Evol. Microbiol.">
        <title>The Global Catalogue of Microorganisms (GCM) 10K type strain sequencing project: providing services to taxonomists for standard genome sequencing and annotation.</title>
        <authorList>
            <consortium name="The Broad Institute Genomics Platform"/>
            <consortium name="The Broad Institute Genome Sequencing Center for Infectious Disease"/>
            <person name="Wu L."/>
            <person name="Ma J."/>
        </authorList>
    </citation>
    <scope>NUCLEOTIDE SEQUENCE [LARGE SCALE GENOMIC DNA]</scope>
    <source>
        <strain evidence="3">CCM 7941</strain>
    </source>
</reference>
<dbReference type="InterPro" id="IPR006311">
    <property type="entry name" value="TAT_signal"/>
</dbReference>
<comment type="caution">
    <text evidence="2">The sequence shown here is derived from an EMBL/GenBank/DDBJ whole genome shotgun (WGS) entry which is preliminary data.</text>
</comment>
<dbReference type="Pfam" id="PF11306">
    <property type="entry name" value="DUF3108"/>
    <property type="match status" value="1"/>
</dbReference>
<feature type="signal peptide" evidence="1">
    <location>
        <begin position="1"/>
        <end position="34"/>
    </location>
</feature>
<dbReference type="PROSITE" id="PS51318">
    <property type="entry name" value="TAT"/>
    <property type="match status" value="1"/>
</dbReference>
<accession>A0ABV7LHB9</accession>
<gene>
    <name evidence="2" type="ORF">ACFOEX_11875</name>
</gene>
<sequence>MTTQRPYARRRVRLRLQAAAVLLAAAAAPGAATAQQAPRAGSFEAAYALSLAGVNIGAARLRATVDGAGAYEIDLHARLTGLAGVLVSGKGGARATGRIAGERILPESLAVIAAAANDTRTLRMAFSGGAVSAVEINPPLENWDVPDRVAVTAAHRAGVTDPLSALLMPAPGRRPGEVCNRTIPVFDGATRFDVVLRYKGQAMVTQAGYSGPAITCSARYAPVSGHRPDRRMTKFMEQNTDMGVTLAPVADTGLYAPLRIYIRTTMGMSVMQATRVTINGVSVASGRDRPSR</sequence>
<dbReference type="RefSeq" id="WP_376832230.1">
    <property type="nucleotide sequence ID" value="NZ_JBHLWR010000006.1"/>
</dbReference>
<dbReference type="EMBL" id="JBHRUV010000074">
    <property type="protein sequence ID" value="MFC3267043.1"/>
    <property type="molecule type" value="Genomic_DNA"/>
</dbReference>
<feature type="chain" id="PRO_5046398398" evidence="1">
    <location>
        <begin position="35"/>
        <end position="292"/>
    </location>
</feature>
<organism evidence="2 3">
    <name type="scientific">Camelimonas abortus</name>
    <dbReference type="NCBI Taxonomy" id="1017184"/>
    <lineage>
        <taxon>Bacteria</taxon>
        <taxon>Pseudomonadati</taxon>
        <taxon>Pseudomonadota</taxon>
        <taxon>Alphaproteobacteria</taxon>
        <taxon>Hyphomicrobiales</taxon>
        <taxon>Chelatococcaceae</taxon>
        <taxon>Camelimonas</taxon>
    </lineage>
</organism>
<dbReference type="InterPro" id="IPR021457">
    <property type="entry name" value="DUF3108"/>
</dbReference>
<name>A0ABV7LHB9_9HYPH</name>
<proteinExistence type="predicted"/>
<protein>
    <submittedName>
        <fullName evidence="2">DUF3108 domain-containing protein</fullName>
    </submittedName>
</protein>
<evidence type="ECO:0000313" key="2">
    <source>
        <dbReference type="EMBL" id="MFC3267043.1"/>
    </source>
</evidence>
<dbReference type="Proteomes" id="UP001595536">
    <property type="component" value="Unassembled WGS sequence"/>
</dbReference>